<keyword evidence="9" id="KW-1185">Reference proteome</keyword>
<proteinExistence type="predicted"/>
<sequence>MAGRPVRRSHANRWLTGVAGGIGEAAGVNPNIIRALFALLAVAAAPAAIIIYLLGVIVLPEA</sequence>
<evidence type="ECO:0000256" key="4">
    <source>
        <dbReference type="ARBA" id="ARBA00022989"/>
    </source>
</evidence>
<evidence type="ECO:0000259" key="7">
    <source>
        <dbReference type="Pfam" id="PF04024"/>
    </source>
</evidence>
<name>A0A1L7CX34_9CORY</name>
<dbReference type="AlphaFoldDB" id="A0A1L7CX34"/>
<evidence type="ECO:0000313" key="8">
    <source>
        <dbReference type="EMBL" id="APT90380.1"/>
    </source>
</evidence>
<evidence type="ECO:0000256" key="3">
    <source>
        <dbReference type="ARBA" id="ARBA00022692"/>
    </source>
</evidence>
<evidence type="ECO:0000256" key="6">
    <source>
        <dbReference type="SAM" id="Phobius"/>
    </source>
</evidence>
<evidence type="ECO:0000256" key="1">
    <source>
        <dbReference type="ARBA" id="ARBA00004162"/>
    </source>
</evidence>
<reference evidence="8 9" key="1">
    <citation type="submission" date="2014-08" db="EMBL/GenBank/DDBJ databases">
        <title>Complete genome sequence of Corynebacterium sphenisci CECT 5990(T) (=DSM 44792(T)), isolated from healthy wild penguins.</title>
        <authorList>
            <person name="Ruckert C."/>
            <person name="Albersmeier A."/>
            <person name="Winkler A."/>
            <person name="Kalinowski J."/>
        </authorList>
    </citation>
    <scope>NUCLEOTIDE SEQUENCE [LARGE SCALE GENOMIC DNA]</scope>
    <source>
        <strain evidence="8 9">DSM 44792</strain>
    </source>
</reference>
<dbReference type="InterPro" id="IPR052027">
    <property type="entry name" value="PspC"/>
</dbReference>
<feature type="domain" description="Phage shock protein PspC N-terminal" evidence="7">
    <location>
        <begin position="5"/>
        <end position="62"/>
    </location>
</feature>
<comment type="subcellular location">
    <subcellularLocation>
        <location evidence="1">Cell membrane</location>
        <topology evidence="1">Single-pass membrane protein</topology>
    </subcellularLocation>
</comment>
<dbReference type="Proteomes" id="UP000185469">
    <property type="component" value="Chromosome"/>
</dbReference>
<evidence type="ECO:0000256" key="5">
    <source>
        <dbReference type="ARBA" id="ARBA00023136"/>
    </source>
</evidence>
<dbReference type="InterPro" id="IPR007168">
    <property type="entry name" value="Phageshock_PspC_N"/>
</dbReference>
<dbReference type="STRING" id="1437874.CSPHI_04200"/>
<dbReference type="KEGG" id="csph:CSPHI_04200"/>
<keyword evidence="3 6" id="KW-0812">Transmembrane</keyword>
<dbReference type="EMBL" id="CP009248">
    <property type="protein sequence ID" value="APT90380.1"/>
    <property type="molecule type" value="Genomic_DNA"/>
</dbReference>
<accession>A0A1L7CX34</accession>
<dbReference type="Pfam" id="PF04024">
    <property type="entry name" value="PspC"/>
    <property type="match status" value="1"/>
</dbReference>
<dbReference type="GO" id="GO:0005886">
    <property type="term" value="C:plasma membrane"/>
    <property type="evidence" value="ECO:0007669"/>
    <property type="project" value="UniProtKB-SubCell"/>
</dbReference>
<evidence type="ECO:0000256" key="2">
    <source>
        <dbReference type="ARBA" id="ARBA00022475"/>
    </source>
</evidence>
<dbReference type="PANTHER" id="PTHR33885:SF3">
    <property type="entry name" value="PHAGE SHOCK PROTEIN C"/>
    <property type="match status" value="1"/>
</dbReference>
<evidence type="ECO:0000313" key="9">
    <source>
        <dbReference type="Proteomes" id="UP000185469"/>
    </source>
</evidence>
<keyword evidence="2" id="KW-1003">Cell membrane</keyword>
<feature type="transmembrane region" description="Helical" evidence="6">
    <location>
        <begin position="36"/>
        <end position="59"/>
    </location>
</feature>
<keyword evidence="4 6" id="KW-1133">Transmembrane helix</keyword>
<protein>
    <recommendedName>
        <fullName evidence="7">Phage shock protein PspC N-terminal domain-containing protein</fullName>
    </recommendedName>
</protein>
<keyword evidence="5 6" id="KW-0472">Membrane</keyword>
<gene>
    <name evidence="8" type="ORF">CSPHI_04200</name>
</gene>
<dbReference type="PANTHER" id="PTHR33885">
    <property type="entry name" value="PHAGE SHOCK PROTEIN C"/>
    <property type="match status" value="1"/>
</dbReference>
<organism evidence="8 9">
    <name type="scientific">Corynebacterium sphenisci DSM 44792</name>
    <dbReference type="NCBI Taxonomy" id="1437874"/>
    <lineage>
        <taxon>Bacteria</taxon>
        <taxon>Bacillati</taxon>
        <taxon>Actinomycetota</taxon>
        <taxon>Actinomycetes</taxon>
        <taxon>Mycobacteriales</taxon>
        <taxon>Corynebacteriaceae</taxon>
        <taxon>Corynebacterium</taxon>
    </lineage>
</organism>